<evidence type="ECO:0000256" key="1">
    <source>
        <dbReference type="SAM" id="MobiDB-lite"/>
    </source>
</evidence>
<dbReference type="EMBL" id="JBFOLJ010000007">
    <property type="protein sequence ID" value="KAL2522526.1"/>
    <property type="molecule type" value="Genomic_DNA"/>
</dbReference>
<dbReference type="AlphaFoldDB" id="A0ABD1UBX4"/>
<feature type="region of interest" description="Disordered" evidence="1">
    <location>
        <begin position="71"/>
        <end position="119"/>
    </location>
</feature>
<accession>A0ABD1UBX4</accession>
<dbReference type="Proteomes" id="UP001604277">
    <property type="component" value="Unassembled WGS sequence"/>
</dbReference>
<organism evidence="2 3">
    <name type="scientific">Forsythia ovata</name>
    <dbReference type="NCBI Taxonomy" id="205694"/>
    <lineage>
        <taxon>Eukaryota</taxon>
        <taxon>Viridiplantae</taxon>
        <taxon>Streptophyta</taxon>
        <taxon>Embryophyta</taxon>
        <taxon>Tracheophyta</taxon>
        <taxon>Spermatophyta</taxon>
        <taxon>Magnoliopsida</taxon>
        <taxon>eudicotyledons</taxon>
        <taxon>Gunneridae</taxon>
        <taxon>Pentapetalae</taxon>
        <taxon>asterids</taxon>
        <taxon>lamiids</taxon>
        <taxon>Lamiales</taxon>
        <taxon>Oleaceae</taxon>
        <taxon>Forsythieae</taxon>
        <taxon>Forsythia</taxon>
    </lineage>
</organism>
<gene>
    <name evidence="2" type="ORF">Fot_26449</name>
</gene>
<evidence type="ECO:0000313" key="2">
    <source>
        <dbReference type="EMBL" id="KAL2522526.1"/>
    </source>
</evidence>
<name>A0ABD1UBX4_9LAMI</name>
<keyword evidence="3" id="KW-1185">Reference proteome</keyword>
<comment type="caution">
    <text evidence="2">The sequence shown here is derived from an EMBL/GenBank/DDBJ whole genome shotgun (WGS) entry which is preliminary data.</text>
</comment>
<evidence type="ECO:0000313" key="3">
    <source>
        <dbReference type="Proteomes" id="UP001604277"/>
    </source>
</evidence>
<sequence>MGVFKAPLEALKDIKRKSKLEASFLLERLYTKRSTPRKKIIRLSLKGKKSLAASGFLHKGKKAEFEQWERSNLTKEHEQPVCSRIPSSSSDSTENSNKRKRHTSSMDGGNSLGKFGFFP</sequence>
<protein>
    <submittedName>
        <fullName evidence="2">Uncharacterized protein</fullName>
    </submittedName>
</protein>
<proteinExistence type="predicted"/>
<reference evidence="3" key="1">
    <citation type="submission" date="2024-07" db="EMBL/GenBank/DDBJ databases">
        <title>Two chromosome-level genome assemblies of Korean endemic species Abeliophyllum distichum and Forsythia ovata (Oleaceae).</title>
        <authorList>
            <person name="Jang H."/>
        </authorList>
    </citation>
    <scope>NUCLEOTIDE SEQUENCE [LARGE SCALE GENOMIC DNA]</scope>
</reference>